<dbReference type="OrthoDB" id="9944409at2759"/>
<keyword evidence="3" id="KW-0812">Transmembrane</keyword>
<dbReference type="InterPro" id="IPR009538">
    <property type="entry name" value="PV-1"/>
</dbReference>
<keyword evidence="3" id="KW-1133">Transmembrane helix</keyword>
<evidence type="ECO:0008006" key="6">
    <source>
        <dbReference type="Google" id="ProtNLM"/>
    </source>
</evidence>
<dbReference type="Proteomes" id="UP000694569">
    <property type="component" value="Unplaced"/>
</dbReference>
<sequence length="478" mass="54779">MDKSYAMGKYGLESKDMFKSSNKNCWYYLKYFFLFTSIIQFLIILGLVLFMVYGNAHAFMENRLSDVERLNTKLLGDLKTQERHIQLMTINITRIEKERMAYFMISEGRKRELIAMNSTMALKDAKINSLTVLSTKLVQTPAPKCEICNDHIDKLNHSCIVERLLSQNARDRLATELRNERETCNTTANAIRNKLSQAESEKINCLRDNRELKNDKTGLAAQMEIFKGSCTTIENKFKNELENMKQNLENAIRLSLPDAGGLNYQQQHQTEAILRACRPMPDQISFKVDQALIRLRQDTTSVVQENSFLKVSEQRAKEDLKKCGQEKEDVSQSKKEELGKLQKGFDSKLMTANEENQRLKIEKDNAERELKESQSTVSRTSMQLVSLMETLQTCQKNLVISAPGLGSKGKNWGLVRPSTASILLQASPTKKTRNRMRTWASRKVIIENPVRWLRCLTLLDQSLGVLYSHNKGDAVLTR</sequence>
<reference evidence="4" key="1">
    <citation type="submission" date="2025-08" db="UniProtKB">
        <authorList>
            <consortium name="Ensembl"/>
        </authorList>
    </citation>
    <scope>IDENTIFICATION</scope>
</reference>
<evidence type="ECO:0000256" key="2">
    <source>
        <dbReference type="SAM" id="MobiDB-lite"/>
    </source>
</evidence>
<feature type="region of interest" description="Disordered" evidence="2">
    <location>
        <begin position="322"/>
        <end position="353"/>
    </location>
</feature>
<evidence type="ECO:0000313" key="4">
    <source>
        <dbReference type="Ensembl" id="ENSLLEP00000039988.1"/>
    </source>
</evidence>
<dbReference type="GO" id="GO:0002693">
    <property type="term" value="P:positive regulation of cellular extravasation"/>
    <property type="evidence" value="ECO:0007669"/>
    <property type="project" value="TreeGrafter"/>
</dbReference>
<feature type="coiled-coil region" evidence="1">
    <location>
        <begin position="195"/>
        <end position="254"/>
    </location>
</feature>
<keyword evidence="3" id="KW-0472">Membrane</keyword>
<keyword evidence="5" id="KW-1185">Reference proteome</keyword>
<dbReference type="Ensembl" id="ENSLLET00000041603.1">
    <property type="protein sequence ID" value="ENSLLEP00000039988.1"/>
    <property type="gene ID" value="ENSLLEG00000025453.1"/>
</dbReference>
<dbReference type="PANTHER" id="PTHR21687:SF5">
    <property type="entry name" value="PLASMALEMMA VESICLE-ASSOCIATED PROTEIN"/>
    <property type="match status" value="1"/>
</dbReference>
<protein>
    <recommendedName>
        <fullName evidence="6">PLVAP</fullName>
    </recommendedName>
</protein>
<dbReference type="GeneTree" id="ENSGT00390000006166"/>
<dbReference type="GO" id="GO:0043114">
    <property type="term" value="P:regulation of vascular permeability"/>
    <property type="evidence" value="ECO:0007669"/>
    <property type="project" value="TreeGrafter"/>
</dbReference>
<reference evidence="4" key="2">
    <citation type="submission" date="2025-09" db="UniProtKB">
        <authorList>
            <consortium name="Ensembl"/>
        </authorList>
    </citation>
    <scope>IDENTIFICATION</scope>
</reference>
<feature type="transmembrane region" description="Helical" evidence="3">
    <location>
        <begin position="31"/>
        <end position="53"/>
    </location>
</feature>
<keyword evidence="1" id="KW-0175">Coiled coil</keyword>
<evidence type="ECO:0000256" key="1">
    <source>
        <dbReference type="SAM" id="Coils"/>
    </source>
</evidence>
<evidence type="ECO:0000256" key="3">
    <source>
        <dbReference type="SAM" id="Phobius"/>
    </source>
</evidence>
<evidence type="ECO:0000313" key="5">
    <source>
        <dbReference type="Proteomes" id="UP000694569"/>
    </source>
</evidence>
<feature type="compositionally biased region" description="Basic and acidic residues" evidence="2">
    <location>
        <begin position="322"/>
        <end position="346"/>
    </location>
</feature>
<dbReference type="AlphaFoldDB" id="A0A8C5QQZ2"/>
<dbReference type="PANTHER" id="PTHR21687">
    <property type="entry name" value="PLASMALEMMA VESICLE-ASSOCIATED PROTEIN"/>
    <property type="match status" value="1"/>
</dbReference>
<name>A0A8C5QQZ2_9ANUR</name>
<accession>A0A8C5QQZ2</accession>
<organism evidence="4 5">
    <name type="scientific">Leptobrachium leishanense</name>
    <name type="common">Leishan spiny toad</name>
    <dbReference type="NCBI Taxonomy" id="445787"/>
    <lineage>
        <taxon>Eukaryota</taxon>
        <taxon>Metazoa</taxon>
        <taxon>Chordata</taxon>
        <taxon>Craniata</taxon>
        <taxon>Vertebrata</taxon>
        <taxon>Euteleostomi</taxon>
        <taxon>Amphibia</taxon>
        <taxon>Batrachia</taxon>
        <taxon>Anura</taxon>
        <taxon>Pelobatoidea</taxon>
        <taxon>Megophryidae</taxon>
        <taxon>Leptobrachium</taxon>
    </lineage>
</organism>
<dbReference type="Pfam" id="PF06637">
    <property type="entry name" value="PV-1"/>
    <property type="match status" value="1"/>
</dbReference>
<proteinExistence type="predicted"/>